<name>A0A0U0YJG8_9MYCO</name>
<keyword evidence="2" id="KW-0328">Glycosyltransferase</keyword>
<gene>
    <name evidence="2" type="primary">pgaC</name>
    <name evidence="2" type="ORF">ERS075579_01350</name>
</gene>
<accession>A0A0U0YJG8</accession>
<dbReference type="InterPro" id="IPR023981">
    <property type="entry name" value="MftF"/>
</dbReference>
<organism evidence="2 3">
    <name type="scientific">Mycobacteroides abscessus</name>
    <dbReference type="NCBI Taxonomy" id="36809"/>
    <lineage>
        <taxon>Bacteria</taxon>
        <taxon>Bacillati</taxon>
        <taxon>Actinomycetota</taxon>
        <taxon>Actinomycetes</taxon>
        <taxon>Mycobacteriales</taxon>
        <taxon>Mycobacteriaceae</taxon>
        <taxon>Mycobacteroides</taxon>
    </lineage>
</organism>
<dbReference type="EC" id="2.4.1.-" evidence="2"/>
<dbReference type="PANTHER" id="PTHR43646">
    <property type="entry name" value="GLYCOSYLTRANSFERASE"/>
    <property type="match status" value="1"/>
</dbReference>
<dbReference type="NCBIfam" id="TIGR03965">
    <property type="entry name" value="mycofact_glyco"/>
    <property type="match status" value="1"/>
</dbReference>
<sequence>MTTSDEQAQHAAPQQERLPDGFAVQVDRRVRVLDEGSALLGGSPTRLLRLAPAARTLLSGGRLEVRDATSAQLARTLLDATVAHPRPVGGPGYRDVTVVIPCRDNGFGLRRLLRALRGMRVIVVDDGSTIPIVESDLEGMHCHVEVVRHADSQGPAAARNTGLKLATTDFVAFLDSDVVPRRGWLEALLGHFSDPAVALVAPRIVGLVLSDNAIARYEAVRSSLDLGLREAPVVPYGPVSYVPSAAIVVRRSAIDEIGGFDEALQCGEDVDLCWRLIEAGSRLRYEPVSHVAHDHRLTLREWFARKAFYGKSAAPLSTRHPDKVAPMVISRWTLLVWVLAAVGSGMGYLAAVGMAALAAGRVARTLRGVDTPPRDVVRVAAQGVGGAALQIASALCRHYWPLALFAAALSRRSRQVLVVAAVVDGVVDWMKRNDSSASPDDRIGLIEYVLLKRLDDIAYGIGLWSGMVRERDLGALRPELRP</sequence>
<protein>
    <submittedName>
        <fullName evidence="2">Putative glycosyltransferase</fullName>
        <ecNumber evidence="2">2.4.1.-</ecNumber>
    </submittedName>
</protein>
<keyword evidence="2" id="KW-0808">Transferase</keyword>
<reference evidence="2 3" key="1">
    <citation type="submission" date="2015-03" db="EMBL/GenBank/DDBJ databases">
        <authorList>
            <person name="Murphy D."/>
        </authorList>
    </citation>
    <scope>NUCLEOTIDE SEQUENCE [LARGE SCALE GENOMIC DNA]</scope>
    <source>
        <strain evidence="2 3">PAP088</strain>
    </source>
</reference>
<evidence type="ECO:0000313" key="3">
    <source>
        <dbReference type="Proteomes" id="UP000045782"/>
    </source>
</evidence>
<dbReference type="PANTHER" id="PTHR43646:SF6">
    <property type="entry name" value="PRE-MYCOFACTOCIN GLYCOSYLTRANSFERASE"/>
    <property type="match status" value="1"/>
</dbReference>
<feature type="domain" description="Glycosyltransferase 2-like" evidence="1">
    <location>
        <begin position="97"/>
        <end position="257"/>
    </location>
</feature>
<dbReference type="InterPro" id="IPR001173">
    <property type="entry name" value="Glyco_trans_2-like"/>
</dbReference>
<dbReference type="EMBL" id="CSWP01000002">
    <property type="protein sequence ID" value="CPV42076.1"/>
    <property type="molecule type" value="Genomic_DNA"/>
</dbReference>
<dbReference type="GO" id="GO:0016757">
    <property type="term" value="F:glycosyltransferase activity"/>
    <property type="evidence" value="ECO:0007669"/>
    <property type="project" value="UniProtKB-KW"/>
</dbReference>
<proteinExistence type="predicted"/>
<dbReference type="Gene3D" id="3.90.550.10">
    <property type="entry name" value="Spore Coat Polysaccharide Biosynthesis Protein SpsA, Chain A"/>
    <property type="match status" value="1"/>
</dbReference>
<dbReference type="SUPFAM" id="SSF53448">
    <property type="entry name" value="Nucleotide-diphospho-sugar transferases"/>
    <property type="match status" value="1"/>
</dbReference>
<evidence type="ECO:0000313" key="2">
    <source>
        <dbReference type="EMBL" id="CPV42076.1"/>
    </source>
</evidence>
<dbReference type="RefSeq" id="WP_005070642.1">
    <property type="nucleotide sequence ID" value="NZ_AP022621.1"/>
</dbReference>
<evidence type="ECO:0000259" key="1">
    <source>
        <dbReference type="Pfam" id="PF00535"/>
    </source>
</evidence>
<dbReference type="Pfam" id="PF00535">
    <property type="entry name" value="Glycos_transf_2"/>
    <property type="match status" value="1"/>
</dbReference>
<dbReference type="AlphaFoldDB" id="A0A0U0YJG8"/>
<dbReference type="Proteomes" id="UP000045782">
    <property type="component" value="Unassembled WGS sequence"/>
</dbReference>
<dbReference type="InterPro" id="IPR029044">
    <property type="entry name" value="Nucleotide-diphossugar_trans"/>
</dbReference>